<dbReference type="InterPro" id="IPR030678">
    <property type="entry name" value="Peptide/Ni-bd"/>
</dbReference>
<gene>
    <name evidence="4" type="ORF">AB0I59_37745</name>
</gene>
<dbReference type="RefSeq" id="WP_358140889.1">
    <property type="nucleotide sequence ID" value="NZ_JBFALK010000029.1"/>
</dbReference>
<dbReference type="PANTHER" id="PTHR30290:SF38">
    <property type="entry name" value="D,D-DIPEPTIDE-BINDING PERIPLASMIC PROTEIN DDPA-RELATED"/>
    <property type="match status" value="1"/>
</dbReference>
<protein>
    <submittedName>
        <fullName evidence="4">ABC transporter substrate-binding protein</fullName>
    </submittedName>
</protein>
<feature type="chain" id="PRO_5046122022" evidence="2">
    <location>
        <begin position="22"/>
        <end position="515"/>
    </location>
</feature>
<dbReference type="PIRSF" id="PIRSF002741">
    <property type="entry name" value="MppA"/>
    <property type="match status" value="1"/>
</dbReference>
<feature type="signal peptide" evidence="2">
    <location>
        <begin position="1"/>
        <end position="21"/>
    </location>
</feature>
<dbReference type="Gene3D" id="3.40.190.10">
    <property type="entry name" value="Periplasmic binding protein-like II"/>
    <property type="match status" value="1"/>
</dbReference>
<dbReference type="PROSITE" id="PS51257">
    <property type="entry name" value="PROKAR_LIPOPROTEIN"/>
    <property type="match status" value="1"/>
</dbReference>
<dbReference type="InterPro" id="IPR039424">
    <property type="entry name" value="SBP_5"/>
</dbReference>
<dbReference type="PANTHER" id="PTHR30290">
    <property type="entry name" value="PERIPLASMIC BINDING COMPONENT OF ABC TRANSPORTER"/>
    <property type="match status" value="1"/>
</dbReference>
<keyword evidence="5" id="KW-1185">Reference proteome</keyword>
<evidence type="ECO:0000259" key="3">
    <source>
        <dbReference type="Pfam" id="PF00496"/>
    </source>
</evidence>
<dbReference type="Proteomes" id="UP001551675">
    <property type="component" value="Unassembled WGS sequence"/>
</dbReference>
<dbReference type="EMBL" id="JBFALK010000029">
    <property type="protein sequence ID" value="MEV0974372.1"/>
    <property type="molecule type" value="Genomic_DNA"/>
</dbReference>
<comment type="caution">
    <text evidence="4">The sequence shown here is derived from an EMBL/GenBank/DDBJ whole genome shotgun (WGS) entry which is preliminary data.</text>
</comment>
<evidence type="ECO:0000256" key="1">
    <source>
        <dbReference type="ARBA" id="ARBA00022729"/>
    </source>
</evidence>
<dbReference type="SUPFAM" id="SSF53850">
    <property type="entry name" value="Periplasmic binding protein-like II"/>
    <property type="match status" value="1"/>
</dbReference>
<name>A0ABV3GRV1_MICGL</name>
<dbReference type="Gene3D" id="3.10.105.10">
    <property type="entry name" value="Dipeptide-binding Protein, Domain 3"/>
    <property type="match status" value="1"/>
</dbReference>
<organism evidence="4 5">
    <name type="scientific">Microtetraspora glauca</name>
    <dbReference type="NCBI Taxonomy" id="1996"/>
    <lineage>
        <taxon>Bacteria</taxon>
        <taxon>Bacillati</taxon>
        <taxon>Actinomycetota</taxon>
        <taxon>Actinomycetes</taxon>
        <taxon>Streptosporangiales</taxon>
        <taxon>Streptosporangiaceae</taxon>
        <taxon>Microtetraspora</taxon>
    </lineage>
</organism>
<evidence type="ECO:0000256" key="2">
    <source>
        <dbReference type="SAM" id="SignalP"/>
    </source>
</evidence>
<accession>A0ABV3GRV1</accession>
<evidence type="ECO:0000313" key="5">
    <source>
        <dbReference type="Proteomes" id="UP001551675"/>
    </source>
</evidence>
<sequence>MLRNPKHRLAPLVVAGSLALAACGGGADSADRTPSGEAQRGGALTVATEIAWTTDPNDATTLSSWTASQAIYDRLVYARPDGTVEPGLAESVEMSDDGRRYTVKMRPGTTFHDGTPVDAEAVKVSLDRVRDPKAPSTSAVYFASVDTVEVVDGRTVQINMKRPDVAFLRLGLGGVASGIVSPTALKKYGDKIDQNPVGAGPFKFVRENPGDELQLERFDDYYDPARPYLDKVTLKFIPDAQARYASLTSGAVDVIHNIDPKSIKSAKANNSVVISHPSGFGNSLISLNNTRAPFDDVRAREAVCAATDADAINQAVYLGVYRTDVSSPFGPEHPFGPAKTPEGHVSYDLDRAKKLVEELGGLDVTLTVASVYKSLGDAIMAQWQAAGIHVTGEAVESTTAIERATRREYEAMPYRYQGDVEPDRNVANFFVEGAFLNTTGYADPEVGRLVAEGRQATDESRRKEIYTQISDKLAEATPMCWLFSNDLPQAWRSYVGGIPDAPDGRTVLRDAYVTQ</sequence>
<dbReference type="InterPro" id="IPR000914">
    <property type="entry name" value="SBP_5_dom"/>
</dbReference>
<proteinExistence type="predicted"/>
<evidence type="ECO:0000313" key="4">
    <source>
        <dbReference type="EMBL" id="MEV0974372.1"/>
    </source>
</evidence>
<feature type="domain" description="Solute-binding protein family 5" evidence="3">
    <location>
        <begin position="83"/>
        <end position="431"/>
    </location>
</feature>
<keyword evidence="1 2" id="KW-0732">Signal</keyword>
<reference evidence="4 5" key="1">
    <citation type="submission" date="2024-06" db="EMBL/GenBank/DDBJ databases">
        <title>The Natural Products Discovery Center: Release of the First 8490 Sequenced Strains for Exploring Actinobacteria Biosynthetic Diversity.</title>
        <authorList>
            <person name="Kalkreuter E."/>
            <person name="Kautsar S.A."/>
            <person name="Yang D."/>
            <person name="Bader C.D."/>
            <person name="Teijaro C.N."/>
            <person name="Fluegel L."/>
            <person name="Davis C.M."/>
            <person name="Simpson J.R."/>
            <person name="Lauterbach L."/>
            <person name="Steele A.D."/>
            <person name="Gui C."/>
            <person name="Meng S."/>
            <person name="Li G."/>
            <person name="Viehrig K."/>
            <person name="Ye F."/>
            <person name="Su P."/>
            <person name="Kiefer A.F."/>
            <person name="Nichols A."/>
            <person name="Cepeda A.J."/>
            <person name="Yan W."/>
            <person name="Fan B."/>
            <person name="Jiang Y."/>
            <person name="Adhikari A."/>
            <person name="Zheng C.-J."/>
            <person name="Schuster L."/>
            <person name="Cowan T.M."/>
            <person name="Smanski M.J."/>
            <person name="Chevrette M.G."/>
            <person name="De Carvalho L.P.S."/>
            <person name="Shen B."/>
        </authorList>
    </citation>
    <scope>NUCLEOTIDE SEQUENCE [LARGE SCALE GENOMIC DNA]</scope>
    <source>
        <strain evidence="4 5">NPDC050100</strain>
    </source>
</reference>
<dbReference type="Gene3D" id="3.90.76.10">
    <property type="entry name" value="Dipeptide-binding Protein, Domain 1"/>
    <property type="match status" value="1"/>
</dbReference>
<dbReference type="Pfam" id="PF00496">
    <property type="entry name" value="SBP_bac_5"/>
    <property type="match status" value="1"/>
</dbReference>